<name>A0A1Y0SVG3_9CAUD</name>
<sequence length="247" mass="27417">MSHREHILAIKAQPLAALAVFNNAGFTPATDAISNVLFTQFHEHTETIWRDTAEFWPEQNGKPVDPLSHQPSHRQVLPYALLTRRVDGVKQTSVYQRVKGIGEERLLKGHSIGWGGHLAGKGIQYDEHEGIDTWPSILAGLKAEMAQECGVNTDDAGVTVKLLGYIHSYASPVDALHLSVVLEVEVPADYPVSVTEKGLNFKGWYTEEQLFALWQELKSTDVKFESWSNFIFEASLKGHQGDVGTQA</sequence>
<evidence type="ECO:0000313" key="1">
    <source>
        <dbReference type="EMBL" id="ARV77410.1"/>
    </source>
</evidence>
<gene>
    <name evidence="1" type="ORF">NOXIFER_245</name>
</gene>
<dbReference type="Gene3D" id="3.90.79.10">
    <property type="entry name" value="Nucleoside Triphosphate Pyrophosphohydrolase"/>
    <property type="match status" value="1"/>
</dbReference>
<keyword evidence="2" id="KW-1185">Reference proteome</keyword>
<evidence type="ECO:0000313" key="2">
    <source>
        <dbReference type="Proteomes" id="UP000224829"/>
    </source>
</evidence>
<proteinExistence type="predicted"/>
<reference evidence="1 2" key="1">
    <citation type="submission" date="2017-05" db="EMBL/GenBank/DDBJ databases">
        <authorList>
            <person name="Song R."/>
            <person name="Chenine A.L."/>
            <person name="Ruprecht R.M."/>
        </authorList>
    </citation>
    <scope>NUCLEOTIDE SEQUENCE [LARGE SCALE GENOMIC DNA]</scope>
</reference>
<protein>
    <submittedName>
        <fullName evidence="1">Uncharacterized protein</fullName>
    </submittedName>
</protein>
<dbReference type="EMBL" id="MF063068">
    <property type="protein sequence ID" value="ARV77410.1"/>
    <property type="molecule type" value="Genomic_DNA"/>
</dbReference>
<accession>A0A1Y0SVG3</accession>
<organism evidence="1 2">
    <name type="scientific">Pseudomonas phage Noxifer</name>
    <dbReference type="NCBI Taxonomy" id="2006684"/>
    <lineage>
        <taxon>Viruses</taxon>
        <taxon>Duplodnaviria</taxon>
        <taxon>Heunggongvirae</taxon>
        <taxon>Uroviricota</taxon>
        <taxon>Caudoviricetes</taxon>
        <taxon>Chimalliviridae</taxon>
        <taxon>Noxifervirus</taxon>
        <taxon>Noxifervirus noxifer</taxon>
    </lineage>
</organism>
<dbReference type="Proteomes" id="UP000224829">
    <property type="component" value="Segment"/>
</dbReference>